<organism evidence="1 2">
    <name type="scientific">Magnetospirillum aberrantis SpK</name>
    <dbReference type="NCBI Taxonomy" id="908842"/>
    <lineage>
        <taxon>Bacteria</taxon>
        <taxon>Pseudomonadati</taxon>
        <taxon>Pseudomonadota</taxon>
        <taxon>Alphaproteobacteria</taxon>
        <taxon>Rhodospirillales</taxon>
        <taxon>Rhodospirillaceae</taxon>
        <taxon>Magnetospirillum</taxon>
    </lineage>
</organism>
<accession>A0A7C9QXL4</accession>
<gene>
    <name evidence="1" type="ORF">G4223_16820</name>
</gene>
<comment type="caution">
    <text evidence="1">The sequence shown here is derived from an EMBL/GenBank/DDBJ whole genome shotgun (WGS) entry which is preliminary data.</text>
</comment>
<keyword evidence="2" id="KW-1185">Reference proteome</keyword>
<dbReference type="Pfam" id="PF11162">
    <property type="entry name" value="DUF2946"/>
    <property type="match status" value="1"/>
</dbReference>
<dbReference type="RefSeq" id="WP_163682155.1">
    <property type="nucleotide sequence ID" value="NZ_JAAIYP010000043.1"/>
</dbReference>
<protein>
    <submittedName>
        <fullName evidence="1">DUF2946 domain-containing protein</fullName>
    </submittedName>
</protein>
<reference evidence="1 2" key="1">
    <citation type="submission" date="2020-02" db="EMBL/GenBank/DDBJ databases">
        <authorList>
            <person name="Dziuba M."/>
            <person name="Kuznetsov B."/>
            <person name="Mardanov A."/>
            <person name="Ravin N."/>
            <person name="Grouzdev D."/>
        </authorList>
    </citation>
    <scope>NUCLEOTIDE SEQUENCE [LARGE SCALE GENOMIC DNA]</scope>
    <source>
        <strain evidence="1 2">SpK</strain>
    </source>
</reference>
<proteinExistence type="predicted"/>
<dbReference type="EMBL" id="JAAIYP010000043">
    <property type="protein sequence ID" value="NFV81776.1"/>
    <property type="molecule type" value="Genomic_DNA"/>
</dbReference>
<dbReference type="AlphaFoldDB" id="A0A7C9QXL4"/>
<name>A0A7C9QXL4_9PROT</name>
<dbReference type="Proteomes" id="UP000480684">
    <property type="component" value="Unassembled WGS sequence"/>
</dbReference>
<evidence type="ECO:0000313" key="1">
    <source>
        <dbReference type="EMBL" id="NFV81776.1"/>
    </source>
</evidence>
<sequence length="146" mass="14927">MRHAERCTKTSKRTTAGWRRRFFAWSALLLMAVNILGGALLPASQAVAATTDADALLGGKYIVVCTAAGMMAIDPKGEAPPVSAAAHGALCTFCLPLMHGAAAIPMAATAPPPSAVEHLTAQTSPTNALPSQAVRGIASPRAPPMV</sequence>
<dbReference type="InterPro" id="IPR021333">
    <property type="entry name" value="DUF2946"/>
</dbReference>
<evidence type="ECO:0000313" key="2">
    <source>
        <dbReference type="Proteomes" id="UP000480684"/>
    </source>
</evidence>